<dbReference type="RefSeq" id="XP_016759428.1">
    <property type="nucleotide sequence ID" value="XM_016906059.1"/>
</dbReference>
<dbReference type="STRING" id="692275.M3D2E2"/>
<gene>
    <name evidence="4" type="ORF">SEPMUDRAFT_150268</name>
</gene>
<dbReference type="eggNOG" id="ENOG502QT5J">
    <property type="taxonomic scope" value="Eukaryota"/>
</dbReference>
<feature type="domain" description="Zn(2)-C6 fungal-type" evidence="3">
    <location>
        <begin position="81"/>
        <end position="110"/>
    </location>
</feature>
<feature type="compositionally biased region" description="Basic and acidic residues" evidence="2">
    <location>
        <begin position="174"/>
        <end position="196"/>
    </location>
</feature>
<dbReference type="HOGENOM" id="CLU_811741_0_0_1"/>
<organism evidence="4 5">
    <name type="scientific">Sphaerulina musiva (strain SO2202)</name>
    <name type="common">Poplar stem canker fungus</name>
    <name type="synonym">Septoria musiva</name>
    <dbReference type="NCBI Taxonomy" id="692275"/>
    <lineage>
        <taxon>Eukaryota</taxon>
        <taxon>Fungi</taxon>
        <taxon>Dikarya</taxon>
        <taxon>Ascomycota</taxon>
        <taxon>Pezizomycotina</taxon>
        <taxon>Dothideomycetes</taxon>
        <taxon>Dothideomycetidae</taxon>
        <taxon>Mycosphaerellales</taxon>
        <taxon>Mycosphaerellaceae</taxon>
        <taxon>Sphaerulina</taxon>
    </lineage>
</organism>
<dbReference type="InterPro" id="IPR053181">
    <property type="entry name" value="EcdB-like_regulator"/>
</dbReference>
<dbReference type="GeneID" id="27903196"/>
<dbReference type="SMART" id="SM00066">
    <property type="entry name" value="GAL4"/>
    <property type="match status" value="1"/>
</dbReference>
<evidence type="ECO:0000313" key="5">
    <source>
        <dbReference type="Proteomes" id="UP000016931"/>
    </source>
</evidence>
<feature type="region of interest" description="Disordered" evidence="2">
    <location>
        <begin position="220"/>
        <end position="277"/>
    </location>
</feature>
<dbReference type="InterPro" id="IPR001138">
    <property type="entry name" value="Zn2Cys6_DnaBD"/>
</dbReference>
<dbReference type="GO" id="GO:0008270">
    <property type="term" value="F:zinc ion binding"/>
    <property type="evidence" value="ECO:0007669"/>
    <property type="project" value="InterPro"/>
</dbReference>
<dbReference type="PANTHER" id="PTHR47785:SF4">
    <property type="entry name" value="ZN(II)2CYS6 TRANSCRIPTION FACTOR (EUROFUNG)"/>
    <property type="match status" value="1"/>
</dbReference>
<reference evidence="4 5" key="1">
    <citation type="journal article" date="2012" name="PLoS Pathog.">
        <title>Diverse lifestyles and strategies of plant pathogenesis encoded in the genomes of eighteen Dothideomycetes fungi.</title>
        <authorList>
            <person name="Ohm R.A."/>
            <person name="Feau N."/>
            <person name="Henrissat B."/>
            <person name="Schoch C.L."/>
            <person name="Horwitz B.A."/>
            <person name="Barry K.W."/>
            <person name="Condon B.J."/>
            <person name="Copeland A.C."/>
            <person name="Dhillon B."/>
            <person name="Glaser F."/>
            <person name="Hesse C.N."/>
            <person name="Kosti I."/>
            <person name="LaButti K."/>
            <person name="Lindquist E.A."/>
            <person name="Lucas S."/>
            <person name="Salamov A.A."/>
            <person name="Bradshaw R.E."/>
            <person name="Ciuffetti L."/>
            <person name="Hamelin R.C."/>
            <person name="Kema G.H.J."/>
            <person name="Lawrence C."/>
            <person name="Scott J.A."/>
            <person name="Spatafora J.W."/>
            <person name="Turgeon B.G."/>
            <person name="de Wit P.J.G.M."/>
            <person name="Zhong S."/>
            <person name="Goodwin S.B."/>
            <person name="Grigoriev I.V."/>
        </authorList>
    </citation>
    <scope>NUCLEOTIDE SEQUENCE [LARGE SCALE GENOMIC DNA]</scope>
    <source>
        <strain evidence="4 5">SO2202</strain>
    </source>
</reference>
<protein>
    <recommendedName>
        <fullName evidence="3">Zn(2)-C6 fungal-type domain-containing protein</fullName>
    </recommendedName>
</protein>
<dbReference type="Proteomes" id="UP000016931">
    <property type="component" value="Unassembled WGS sequence"/>
</dbReference>
<evidence type="ECO:0000256" key="1">
    <source>
        <dbReference type="ARBA" id="ARBA00023242"/>
    </source>
</evidence>
<dbReference type="SUPFAM" id="SSF57701">
    <property type="entry name" value="Zn2/Cys6 DNA-binding domain"/>
    <property type="match status" value="1"/>
</dbReference>
<dbReference type="PROSITE" id="PS00463">
    <property type="entry name" value="ZN2_CY6_FUNGAL_1"/>
    <property type="match status" value="1"/>
</dbReference>
<dbReference type="EMBL" id="KB456266">
    <property type="protein sequence ID" value="EMF11307.1"/>
    <property type="molecule type" value="Genomic_DNA"/>
</dbReference>
<accession>M3D2E2</accession>
<keyword evidence="1" id="KW-0539">Nucleus</keyword>
<feature type="region of interest" description="Disordered" evidence="2">
    <location>
        <begin position="151"/>
        <end position="196"/>
    </location>
</feature>
<evidence type="ECO:0000313" key="4">
    <source>
        <dbReference type="EMBL" id="EMF11307.1"/>
    </source>
</evidence>
<dbReference type="Pfam" id="PF00172">
    <property type="entry name" value="Zn_clus"/>
    <property type="match status" value="1"/>
</dbReference>
<dbReference type="AlphaFoldDB" id="M3D2E2"/>
<dbReference type="GO" id="GO:0000981">
    <property type="term" value="F:DNA-binding transcription factor activity, RNA polymerase II-specific"/>
    <property type="evidence" value="ECO:0007669"/>
    <property type="project" value="InterPro"/>
</dbReference>
<dbReference type="CDD" id="cd00067">
    <property type="entry name" value="GAL4"/>
    <property type="match status" value="1"/>
</dbReference>
<evidence type="ECO:0000259" key="3">
    <source>
        <dbReference type="PROSITE" id="PS50048"/>
    </source>
</evidence>
<feature type="compositionally biased region" description="Basic and acidic residues" evidence="2">
    <location>
        <begin position="220"/>
        <end position="235"/>
    </location>
</feature>
<keyword evidence="5" id="KW-1185">Reference proteome</keyword>
<dbReference type="InterPro" id="IPR036864">
    <property type="entry name" value="Zn2-C6_fun-type_DNA-bd_sf"/>
</dbReference>
<sequence length="342" mass="38289">MELEGQLGCAPRNSVQHHGLPYYPPYCQQHLQCMQPTAMSQHHQYPGPPPGQPIYGAPPNHEQATGPILRPQRKRTRATQACEECRVRKQKCDEGSPCSFCNANSLSCHYRDTPPTKIDKIMEKLLSYMQSHSQHLEALTVKIDSLEERLRPGKQNSRHSEQQRNYVNHPGGAEAEKKKITEDIPRRLREPERDGHRTAPHKLLLLWPNVHSLLRTAGVEHHQDDVKEAEDRDLLRSWTRGEGGIDEHDGTEPGGPASPARGDESSEAGHTGSPRASGLWGVGCPSIPYSDFRQSEPYGTGGLCANNEVNLDINTINHLYCSYCGGEITVLCRKSPLERWNP</sequence>
<proteinExistence type="predicted"/>
<dbReference type="PROSITE" id="PS50048">
    <property type="entry name" value="ZN2_CY6_FUNGAL_2"/>
    <property type="match status" value="1"/>
</dbReference>
<dbReference type="OrthoDB" id="3927440at2759"/>
<name>M3D2E2_SPHMS</name>
<evidence type="ECO:0000256" key="2">
    <source>
        <dbReference type="SAM" id="MobiDB-lite"/>
    </source>
</evidence>
<dbReference type="PANTHER" id="PTHR47785">
    <property type="entry name" value="ZN(II)2CYS6 TRANSCRIPTION FACTOR (EUROFUNG)-RELATED-RELATED"/>
    <property type="match status" value="1"/>
</dbReference>
<dbReference type="Gene3D" id="4.10.240.10">
    <property type="entry name" value="Zn(2)-C6 fungal-type DNA-binding domain"/>
    <property type="match status" value="1"/>
</dbReference>